<reference evidence="1" key="3">
    <citation type="submission" date="2023-12" db="EMBL/GenBank/DDBJ databases">
        <authorList>
            <person name="Sun Q."/>
            <person name="Inoue M."/>
        </authorList>
    </citation>
    <scope>NUCLEOTIDE SEQUENCE</scope>
    <source>
        <strain evidence="1">JCM 10667</strain>
    </source>
</reference>
<dbReference type="RefSeq" id="WP_184885719.1">
    <property type="nucleotide sequence ID" value="NZ_BAAAHD010000032.1"/>
</dbReference>
<reference evidence="1 4" key="1">
    <citation type="journal article" date="2019" name="Int. J. Syst. Evol. Microbiol.">
        <title>The Global Catalogue of Microorganisms (GCM) 10K type strain sequencing project: providing services to taxonomists for standard genome sequencing and annotation.</title>
        <authorList>
            <consortium name="The Broad Institute Genomics Platform"/>
            <consortium name="The Broad Institute Genome Sequencing Center for Infectious Disease"/>
            <person name="Wu L."/>
            <person name="Ma J."/>
        </authorList>
    </citation>
    <scope>NUCLEOTIDE SEQUENCE [LARGE SCALE GENOMIC DNA]</scope>
    <source>
        <strain evidence="1 4">JCM 10667</strain>
    </source>
</reference>
<comment type="caution">
    <text evidence="2">The sequence shown here is derived from an EMBL/GenBank/DDBJ whole genome shotgun (WGS) entry which is preliminary data.</text>
</comment>
<dbReference type="Proteomes" id="UP000549343">
    <property type="component" value="Unassembled WGS sequence"/>
</dbReference>
<keyword evidence="4" id="KW-1185">Reference proteome</keyword>
<dbReference type="SUPFAM" id="SSF54593">
    <property type="entry name" value="Glyoxalase/Bleomycin resistance protein/Dihydroxybiphenyl dioxygenase"/>
    <property type="match status" value="1"/>
</dbReference>
<dbReference type="AlphaFoldDB" id="A0A7W7MZM1"/>
<dbReference type="GO" id="GO:0016829">
    <property type="term" value="F:lyase activity"/>
    <property type="evidence" value="ECO:0007669"/>
    <property type="project" value="UniProtKB-KW"/>
</dbReference>
<evidence type="ECO:0000313" key="2">
    <source>
        <dbReference type="EMBL" id="MBB4776047.1"/>
    </source>
</evidence>
<gene>
    <name evidence="2" type="ORF">F4557_004465</name>
    <name evidence="1" type="ORF">GCM10009546_38030</name>
</gene>
<keyword evidence="2" id="KW-0456">Lyase</keyword>
<dbReference type="PANTHER" id="PTHR36503">
    <property type="entry name" value="BLR2520 PROTEIN"/>
    <property type="match status" value="1"/>
</dbReference>
<sequence length="203" mass="21482">MASVEFVTLEVADTAAAERFYASALNTDKYLRLEASDAATSGFRGFTMSLIVSQPGNADAVIDAFLKAGATSLKPAKKSLWGYGGVVQAPDGTVWTVASQSKKDSGPVSREIDETVLQLGVEDVAASKQFYVDHGFEVAKSYGRKYVEFATSPSPVKLSLYKRRGLAKVAGVDAEGSGSHRIKIGSDAGPFTDPDGFVWASAK</sequence>
<evidence type="ECO:0000313" key="3">
    <source>
        <dbReference type="Proteomes" id="UP000549343"/>
    </source>
</evidence>
<dbReference type="EMBL" id="BAAAHD010000032">
    <property type="protein sequence ID" value="GAA0571659.1"/>
    <property type="molecule type" value="Genomic_DNA"/>
</dbReference>
<evidence type="ECO:0000313" key="4">
    <source>
        <dbReference type="Proteomes" id="UP001501427"/>
    </source>
</evidence>
<dbReference type="Gene3D" id="3.10.180.10">
    <property type="entry name" value="2,3-Dihydroxybiphenyl 1,2-Dioxygenase, domain 1"/>
    <property type="match status" value="2"/>
</dbReference>
<evidence type="ECO:0000313" key="1">
    <source>
        <dbReference type="EMBL" id="GAA0571659.1"/>
    </source>
</evidence>
<dbReference type="InterPro" id="IPR029068">
    <property type="entry name" value="Glyas_Bleomycin-R_OHBP_Dase"/>
</dbReference>
<reference evidence="2 3" key="2">
    <citation type="submission" date="2020-08" db="EMBL/GenBank/DDBJ databases">
        <title>Sequencing the genomes of 1000 actinobacteria strains.</title>
        <authorList>
            <person name="Klenk H.-P."/>
        </authorList>
    </citation>
    <scope>NUCLEOTIDE SEQUENCE [LARGE SCALE GENOMIC DNA]</scope>
    <source>
        <strain evidence="2 3">DSM 44772</strain>
    </source>
</reference>
<dbReference type="PANTHER" id="PTHR36503:SF1">
    <property type="entry name" value="BLR2520 PROTEIN"/>
    <property type="match status" value="1"/>
</dbReference>
<protein>
    <submittedName>
        <fullName evidence="2">Putative lactoylglutathione lyase</fullName>
    </submittedName>
</protein>
<name>A0A7W7MZM1_9ACTN</name>
<proteinExistence type="predicted"/>
<dbReference type="Proteomes" id="UP001501427">
    <property type="component" value="Unassembled WGS sequence"/>
</dbReference>
<accession>A0A7W7MZM1</accession>
<dbReference type="EMBL" id="JACHMV010000001">
    <property type="protein sequence ID" value="MBB4776047.1"/>
    <property type="molecule type" value="Genomic_DNA"/>
</dbReference>
<organism evidence="2 3">
    <name type="scientific">Actinomadura livida</name>
    <dbReference type="NCBI Taxonomy" id="79909"/>
    <lineage>
        <taxon>Bacteria</taxon>
        <taxon>Bacillati</taxon>
        <taxon>Actinomycetota</taxon>
        <taxon>Actinomycetes</taxon>
        <taxon>Streptosporangiales</taxon>
        <taxon>Thermomonosporaceae</taxon>
        <taxon>Actinomadura</taxon>
    </lineage>
</organism>